<dbReference type="InterPro" id="IPR051807">
    <property type="entry name" value="Sec-metab_biosynth-assoc"/>
</dbReference>
<dbReference type="PANTHER" id="PTHR33606:SF3">
    <property type="entry name" value="PROTEIN YCII"/>
    <property type="match status" value="1"/>
</dbReference>
<dbReference type="Gene3D" id="3.30.70.1060">
    <property type="entry name" value="Dimeric alpha+beta barrel"/>
    <property type="match status" value="1"/>
</dbReference>
<evidence type="ECO:0000259" key="2">
    <source>
        <dbReference type="Pfam" id="PF03795"/>
    </source>
</evidence>
<organism evidence="4 5">
    <name type="scientific">Pseudomonas nitroreducens</name>
    <dbReference type="NCBI Taxonomy" id="46680"/>
    <lineage>
        <taxon>Bacteria</taxon>
        <taxon>Pseudomonadati</taxon>
        <taxon>Pseudomonadota</taxon>
        <taxon>Gammaproteobacteria</taxon>
        <taxon>Pseudomonadales</taxon>
        <taxon>Pseudomonadaceae</taxon>
        <taxon>Pseudomonas</taxon>
    </lineage>
</organism>
<sequence length="104" mass="11879">MSYFVVFATDRPGMDERRERLRPAHREYLRCPQPHGVRVCLGGPTLDSEGQRMNGTLLVVQAASRTEVEAFLQDDPYIRNDLFAHLEVRPWLWGLGQPVQEAAS</sequence>
<dbReference type="Proteomes" id="UP000501063">
    <property type="component" value="Chromosome"/>
</dbReference>
<dbReference type="InterPro" id="IPR005545">
    <property type="entry name" value="YCII"/>
</dbReference>
<proteinExistence type="inferred from homology"/>
<protein>
    <submittedName>
        <fullName evidence="4">YciI family protein</fullName>
    </submittedName>
</protein>
<evidence type="ECO:0000313" key="5">
    <source>
        <dbReference type="Proteomes" id="UP000501063"/>
    </source>
</evidence>
<dbReference type="KEGG" id="pnt:G5B91_23050"/>
<dbReference type="EMBL" id="CP049140">
    <property type="protein sequence ID" value="QIE88985.1"/>
    <property type="molecule type" value="Genomic_DNA"/>
</dbReference>
<dbReference type="Pfam" id="PF03795">
    <property type="entry name" value="YCII"/>
    <property type="match status" value="1"/>
</dbReference>
<gene>
    <name evidence="4" type="ORF">G5B91_23050</name>
    <name evidence="3" type="ORF">I5I61_11320</name>
</gene>
<accession>A0A6G6J0R3</accession>
<dbReference type="RefSeq" id="WP_024764948.1">
    <property type="nucleotide sequence ID" value="NZ_CP049140.1"/>
</dbReference>
<dbReference type="Proteomes" id="UP000608450">
    <property type="component" value="Unassembled WGS sequence"/>
</dbReference>
<reference evidence="3 6" key="2">
    <citation type="submission" date="2020-11" db="EMBL/GenBank/DDBJ databases">
        <title>Enhanced detection system for hospital associated transmission using whole genome sequencing surveillance.</title>
        <authorList>
            <person name="Harrison L.H."/>
            <person name="Van Tyne D."/>
            <person name="Marsh J.W."/>
            <person name="Griffith M.P."/>
            <person name="Snyder D.J."/>
            <person name="Cooper V.S."/>
            <person name="Mustapha M."/>
        </authorList>
    </citation>
    <scope>NUCLEOTIDE SEQUENCE [LARGE SCALE GENOMIC DNA]</scope>
    <source>
        <strain evidence="3 6">PSA00705</strain>
    </source>
</reference>
<dbReference type="InterPro" id="IPR011008">
    <property type="entry name" value="Dimeric_a/b-barrel"/>
</dbReference>
<dbReference type="SUPFAM" id="SSF54909">
    <property type="entry name" value="Dimeric alpha+beta barrel"/>
    <property type="match status" value="1"/>
</dbReference>
<evidence type="ECO:0000313" key="4">
    <source>
        <dbReference type="EMBL" id="QIE88985.1"/>
    </source>
</evidence>
<reference evidence="4 5" key="1">
    <citation type="submission" date="2020-02" db="EMBL/GenBank/DDBJ databases">
        <title>Integrative conjugative elements (ICEs) and plasmids drive adaptation of Pseudomonas nitroreducens strain HBP1 to wastewater environment.</title>
        <authorList>
            <person name="Sentchilo V."/>
            <person name="Carraro N."/>
            <person name="Bertelli C."/>
            <person name="van der Meer J.R."/>
        </authorList>
    </citation>
    <scope>NUCLEOTIDE SEQUENCE [LARGE SCALE GENOMIC DNA]</scope>
    <source>
        <strain evidence="4 5">HBP1</strain>
    </source>
</reference>
<dbReference type="GeneID" id="300408665"/>
<keyword evidence="6" id="KW-1185">Reference proteome</keyword>
<dbReference type="AlphaFoldDB" id="A0A6G6J0R3"/>
<comment type="similarity">
    <text evidence="1">Belongs to the YciI family.</text>
</comment>
<evidence type="ECO:0000313" key="3">
    <source>
        <dbReference type="EMBL" id="MBG6288036.1"/>
    </source>
</evidence>
<feature type="domain" description="YCII-related" evidence="2">
    <location>
        <begin position="4"/>
        <end position="91"/>
    </location>
</feature>
<evidence type="ECO:0000313" key="6">
    <source>
        <dbReference type="Proteomes" id="UP000608450"/>
    </source>
</evidence>
<name>A0A6G6J0R3_PSENT</name>
<dbReference type="PANTHER" id="PTHR33606">
    <property type="entry name" value="PROTEIN YCII"/>
    <property type="match status" value="1"/>
</dbReference>
<evidence type="ECO:0000256" key="1">
    <source>
        <dbReference type="ARBA" id="ARBA00007689"/>
    </source>
</evidence>
<dbReference type="EMBL" id="JADTFC010000022">
    <property type="protein sequence ID" value="MBG6288036.1"/>
    <property type="molecule type" value="Genomic_DNA"/>
</dbReference>